<keyword evidence="3 7" id="KW-0812">Transmembrane</keyword>
<dbReference type="EMBL" id="LFJN01000010">
    <property type="protein sequence ID" value="KPI41128.1"/>
    <property type="molecule type" value="Genomic_DNA"/>
</dbReference>
<keyword evidence="10" id="KW-1185">Reference proteome</keyword>
<dbReference type="GeneID" id="28740135"/>
<gene>
    <name evidence="9" type="ORF">AB675_7855</name>
</gene>
<evidence type="ECO:0000256" key="3">
    <source>
        <dbReference type="ARBA" id="ARBA00022692"/>
    </source>
</evidence>
<feature type="transmembrane region" description="Helical" evidence="7">
    <location>
        <begin position="538"/>
        <end position="557"/>
    </location>
</feature>
<dbReference type="RefSeq" id="XP_018001091.1">
    <property type="nucleotide sequence ID" value="XM_018148255.1"/>
</dbReference>
<feature type="transmembrane region" description="Helical" evidence="7">
    <location>
        <begin position="270"/>
        <end position="289"/>
    </location>
</feature>
<dbReference type="Proteomes" id="UP000038010">
    <property type="component" value="Unassembled WGS sequence"/>
</dbReference>
<feature type="transmembrane region" description="Helical" evidence="7">
    <location>
        <begin position="474"/>
        <end position="494"/>
    </location>
</feature>
<feature type="transmembrane region" description="Helical" evidence="7">
    <location>
        <begin position="424"/>
        <end position="442"/>
    </location>
</feature>
<organism evidence="9 10">
    <name type="scientific">Cyphellophora attinorum</name>
    <dbReference type="NCBI Taxonomy" id="1664694"/>
    <lineage>
        <taxon>Eukaryota</taxon>
        <taxon>Fungi</taxon>
        <taxon>Dikarya</taxon>
        <taxon>Ascomycota</taxon>
        <taxon>Pezizomycotina</taxon>
        <taxon>Eurotiomycetes</taxon>
        <taxon>Chaetothyriomycetidae</taxon>
        <taxon>Chaetothyriales</taxon>
        <taxon>Cyphellophoraceae</taxon>
        <taxon>Cyphellophora</taxon>
    </lineage>
</organism>
<evidence type="ECO:0000256" key="2">
    <source>
        <dbReference type="ARBA" id="ARBA00022448"/>
    </source>
</evidence>
<evidence type="ECO:0000256" key="1">
    <source>
        <dbReference type="ARBA" id="ARBA00004141"/>
    </source>
</evidence>
<dbReference type="SUPFAM" id="SSF103473">
    <property type="entry name" value="MFS general substrate transporter"/>
    <property type="match status" value="1"/>
</dbReference>
<dbReference type="CDD" id="cd17316">
    <property type="entry name" value="MFS_SV2_like"/>
    <property type="match status" value="1"/>
</dbReference>
<evidence type="ECO:0000313" key="10">
    <source>
        <dbReference type="Proteomes" id="UP000038010"/>
    </source>
</evidence>
<keyword evidence="5 7" id="KW-0472">Membrane</keyword>
<dbReference type="PANTHER" id="PTHR23511">
    <property type="entry name" value="SYNAPTIC VESICLE GLYCOPROTEIN 2"/>
    <property type="match status" value="1"/>
</dbReference>
<dbReference type="InterPro" id="IPR020846">
    <property type="entry name" value="MFS_dom"/>
</dbReference>
<evidence type="ECO:0000256" key="5">
    <source>
        <dbReference type="ARBA" id="ARBA00023136"/>
    </source>
</evidence>
<proteinExistence type="predicted"/>
<feature type="transmembrane region" description="Helical" evidence="7">
    <location>
        <begin position="205"/>
        <end position="230"/>
    </location>
</feature>
<protein>
    <submittedName>
        <fullName evidence="9">Putative MFS-type transporter</fullName>
    </submittedName>
</protein>
<dbReference type="GO" id="GO:0016020">
    <property type="term" value="C:membrane"/>
    <property type="evidence" value="ECO:0007669"/>
    <property type="project" value="UniProtKB-SubCell"/>
</dbReference>
<feature type="transmembrane region" description="Helical" evidence="7">
    <location>
        <begin position="242"/>
        <end position="264"/>
    </location>
</feature>
<dbReference type="InterPro" id="IPR005828">
    <property type="entry name" value="MFS_sugar_transport-like"/>
</dbReference>
<feature type="transmembrane region" description="Helical" evidence="7">
    <location>
        <begin position="515"/>
        <end position="532"/>
    </location>
</feature>
<evidence type="ECO:0000313" key="9">
    <source>
        <dbReference type="EMBL" id="KPI41128.1"/>
    </source>
</evidence>
<evidence type="ECO:0000256" key="6">
    <source>
        <dbReference type="SAM" id="MobiDB-lite"/>
    </source>
</evidence>
<dbReference type="PANTHER" id="PTHR23511:SF5">
    <property type="entry name" value="MAJOR FACILITATOR-TYPE TRANSPORTER HXNZ-RELATED"/>
    <property type="match status" value="1"/>
</dbReference>
<dbReference type="Pfam" id="PF00083">
    <property type="entry name" value="Sugar_tr"/>
    <property type="match status" value="1"/>
</dbReference>
<feature type="transmembrane region" description="Helical" evidence="7">
    <location>
        <begin position="451"/>
        <end position="468"/>
    </location>
</feature>
<feature type="region of interest" description="Disordered" evidence="6">
    <location>
        <begin position="31"/>
        <end position="51"/>
    </location>
</feature>
<evidence type="ECO:0000256" key="7">
    <source>
        <dbReference type="SAM" id="Phobius"/>
    </source>
</evidence>
<dbReference type="VEuPathDB" id="FungiDB:AB675_7855"/>
<evidence type="ECO:0000259" key="8">
    <source>
        <dbReference type="PROSITE" id="PS50850"/>
    </source>
</evidence>
<keyword evidence="2" id="KW-0813">Transport</keyword>
<reference evidence="9 10" key="1">
    <citation type="submission" date="2015-06" db="EMBL/GenBank/DDBJ databases">
        <title>Draft genome of the ant-associated black yeast Phialophora attae CBS 131958.</title>
        <authorList>
            <person name="Moreno L.F."/>
            <person name="Stielow B.J."/>
            <person name="de Hoog S."/>
            <person name="Vicente V.A."/>
            <person name="Weiss V.A."/>
            <person name="de Vries M."/>
            <person name="Cruz L.M."/>
            <person name="Souza E.M."/>
        </authorList>
    </citation>
    <scope>NUCLEOTIDE SEQUENCE [LARGE SCALE GENOMIC DNA]</scope>
    <source>
        <strain evidence="9 10">CBS 131958</strain>
    </source>
</reference>
<dbReference type="PROSITE" id="PS50850">
    <property type="entry name" value="MFS"/>
    <property type="match status" value="1"/>
</dbReference>
<comment type="caution">
    <text evidence="9">The sequence shown here is derived from an EMBL/GenBank/DDBJ whole genome shotgun (WGS) entry which is preliminary data.</text>
</comment>
<dbReference type="GO" id="GO:0022857">
    <property type="term" value="F:transmembrane transporter activity"/>
    <property type="evidence" value="ECO:0007669"/>
    <property type="project" value="InterPro"/>
</dbReference>
<accession>A0A0N0NN55</accession>
<keyword evidence="4 7" id="KW-1133">Transmembrane helix</keyword>
<evidence type="ECO:0000256" key="4">
    <source>
        <dbReference type="ARBA" id="ARBA00022989"/>
    </source>
</evidence>
<name>A0A0N0NN55_9EURO</name>
<feature type="transmembrane region" description="Helical" evidence="7">
    <location>
        <begin position="182"/>
        <end position="199"/>
    </location>
</feature>
<dbReference type="InterPro" id="IPR036259">
    <property type="entry name" value="MFS_trans_sf"/>
</dbReference>
<sequence length="567" mass="61708">MWFFDPFKALDAEALRQQVYVPLEEAERCQRAVAPADHRRNSASRSQSVDLEREAYPDVGNSIIMGTLRKNTPSHGSISSFDTSDMADIELNPLTPARAHLKEEVDAEAAASGLSSVHDRKCILINKALQDIGMGRYQWLLFCGSGFGCEPTVRFATLALNVGLIKGAFGWGFLSDVIGRRIPFSTSCLLIAGLCAMGLGATTTFLQACVLIALLGSGIGGSLPVDGALLLEFLPQSSGNKLTLLSAWWPAGQLTAALLAWAFQNHGWRYLSFTLGGITLLCQICRFLLFRLSESPKFLLSKGRQDEAVAIIYAVARLNGKKTWLTSELLEEIGGTVDAEVAAVEKEQCAIMKLINDTFGRFPTQNIKSLFSNRRLAMNTLLLWIIWTAIGLGYPLFNAFLPQYLASSGQDRSPKPGSILYRDYAIASVVGWLGSPVACWAVDTRLGRRKPMAIATFFTGVFLFLFTVSTAAPWQLACSCVVSFFQTIMYGVLYSYTPETFPTTSRGTGSGIASCLNRVAGLCAPLIGIYAAATDPRIPIYVGGALISLAFMAMLFLRIETRGRTIL</sequence>
<feature type="compositionally biased region" description="Basic and acidic residues" evidence="6">
    <location>
        <begin position="31"/>
        <end position="40"/>
    </location>
</feature>
<dbReference type="Gene3D" id="1.20.1250.20">
    <property type="entry name" value="MFS general substrate transporter like domains"/>
    <property type="match status" value="1"/>
</dbReference>
<dbReference type="AlphaFoldDB" id="A0A0N0NN55"/>
<feature type="transmembrane region" description="Helical" evidence="7">
    <location>
        <begin position="381"/>
        <end position="404"/>
    </location>
</feature>
<comment type="subcellular location">
    <subcellularLocation>
        <location evidence="1">Membrane</location>
        <topology evidence="1">Multi-pass membrane protein</topology>
    </subcellularLocation>
</comment>
<feature type="domain" description="Major facilitator superfamily (MFS) profile" evidence="8">
    <location>
        <begin position="105"/>
        <end position="562"/>
    </location>
</feature>
<dbReference type="OrthoDB" id="4139357at2759"/>